<gene>
    <name evidence="2" type="ORF">AXG93_2964s1020</name>
</gene>
<feature type="compositionally biased region" description="Basic and acidic residues" evidence="1">
    <location>
        <begin position="275"/>
        <end position="285"/>
    </location>
</feature>
<proteinExistence type="predicted"/>
<evidence type="ECO:0000313" key="3">
    <source>
        <dbReference type="Proteomes" id="UP000077202"/>
    </source>
</evidence>
<protein>
    <submittedName>
        <fullName evidence="2">Uncharacterized protein</fullName>
    </submittedName>
</protein>
<accession>A0A176VLK4</accession>
<feature type="region of interest" description="Disordered" evidence="1">
    <location>
        <begin position="266"/>
        <end position="285"/>
    </location>
</feature>
<comment type="caution">
    <text evidence="2">The sequence shown here is derived from an EMBL/GenBank/DDBJ whole genome shotgun (WGS) entry which is preliminary data.</text>
</comment>
<name>A0A176VLK4_MARPO</name>
<dbReference type="Proteomes" id="UP000077202">
    <property type="component" value="Unassembled WGS sequence"/>
</dbReference>
<reference evidence="2" key="1">
    <citation type="submission" date="2016-03" db="EMBL/GenBank/DDBJ databases">
        <title>Mechanisms controlling the formation of the plant cell surface in tip-growing cells are functionally conserved among land plants.</title>
        <authorList>
            <person name="Honkanen S."/>
            <person name="Jones V.A."/>
            <person name="Morieri G."/>
            <person name="Champion C."/>
            <person name="Hetherington A.J."/>
            <person name="Kelly S."/>
            <person name="Saint-Marcoux D."/>
            <person name="Proust H."/>
            <person name="Prescott H."/>
            <person name="Dolan L."/>
        </authorList>
    </citation>
    <scope>NUCLEOTIDE SEQUENCE [LARGE SCALE GENOMIC DNA]</scope>
    <source>
        <tissue evidence="2">Whole gametophyte</tissue>
    </source>
</reference>
<organism evidence="2 3">
    <name type="scientific">Marchantia polymorpha subsp. ruderalis</name>
    <dbReference type="NCBI Taxonomy" id="1480154"/>
    <lineage>
        <taxon>Eukaryota</taxon>
        <taxon>Viridiplantae</taxon>
        <taxon>Streptophyta</taxon>
        <taxon>Embryophyta</taxon>
        <taxon>Marchantiophyta</taxon>
        <taxon>Marchantiopsida</taxon>
        <taxon>Marchantiidae</taxon>
        <taxon>Marchantiales</taxon>
        <taxon>Marchantiaceae</taxon>
        <taxon>Marchantia</taxon>
    </lineage>
</organism>
<evidence type="ECO:0000313" key="2">
    <source>
        <dbReference type="EMBL" id="OAE20825.1"/>
    </source>
</evidence>
<dbReference type="EMBL" id="LVLJ01003580">
    <property type="protein sequence ID" value="OAE20825.1"/>
    <property type="molecule type" value="Genomic_DNA"/>
</dbReference>
<dbReference type="AlphaFoldDB" id="A0A176VLK4"/>
<evidence type="ECO:0000256" key="1">
    <source>
        <dbReference type="SAM" id="MobiDB-lite"/>
    </source>
</evidence>
<sequence>MRRRNGLATPPPAFGLALKAQCTAVVKGTGVTIFYLFYYSLILEYTCDFLRYAIDFSRPRKRRLCESGPWLTRSSHDLSIQRSFLREVAAAIADYDEQIAETLVAVWRIKRAKAELKEDVAVFMAMAMAMPIIQAAAVTRQSQATAQRSWEGKERRRVEGSRWRPVAVRFERRRVVALTPCTDAAVDSALGRQIGARVKVATSDRLLRWRAALSSIRAEQSTVKLRQKSPSLHDSLWGTAAAAAAADLQGGLMNHLALRRSAVPDGLDWSGQTPRRPDRQTDFVV</sequence>
<keyword evidence="3" id="KW-1185">Reference proteome</keyword>